<evidence type="ECO:0000256" key="1">
    <source>
        <dbReference type="SAM" id="MobiDB-lite"/>
    </source>
</evidence>
<organism evidence="3 4">
    <name type="scientific">Sphagnum jensenii</name>
    <dbReference type="NCBI Taxonomy" id="128206"/>
    <lineage>
        <taxon>Eukaryota</taxon>
        <taxon>Viridiplantae</taxon>
        <taxon>Streptophyta</taxon>
        <taxon>Embryophyta</taxon>
        <taxon>Bryophyta</taxon>
        <taxon>Sphagnophytina</taxon>
        <taxon>Sphagnopsida</taxon>
        <taxon>Sphagnales</taxon>
        <taxon>Sphagnaceae</taxon>
        <taxon>Sphagnum</taxon>
    </lineage>
</organism>
<reference evidence="3 4" key="1">
    <citation type="submission" date="2024-02" db="EMBL/GenBank/DDBJ databases">
        <authorList>
            <consortium name="ELIXIR-Norway"/>
            <consortium name="Elixir Norway"/>
        </authorList>
    </citation>
    <scope>NUCLEOTIDE SEQUENCE [LARGE SCALE GENOMIC DNA]</scope>
</reference>
<gene>
    <name evidence="3" type="ORF">CSSPJE1EN1_LOCUS583</name>
</gene>
<evidence type="ECO:0000256" key="2">
    <source>
        <dbReference type="SAM" id="Phobius"/>
    </source>
</evidence>
<accession>A0ABP0VPU4</accession>
<feature type="compositionally biased region" description="Low complexity" evidence="1">
    <location>
        <begin position="33"/>
        <end position="59"/>
    </location>
</feature>
<name>A0ABP0VPU4_9BRYO</name>
<keyword evidence="2" id="KW-0812">Transmembrane</keyword>
<evidence type="ECO:0000313" key="4">
    <source>
        <dbReference type="Proteomes" id="UP001497444"/>
    </source>
</evidence>
<evidence type="ECO:0000313" key="3">
    <source>
        <dbReference type="EMBL" id="CAK9255105.1"/>
    </source>
</evidence>
<sequence length="314" mass="34649">MAERREVDEWVQEFEDAMKLAEEIMARIHQERSSYSASTGSTGSATDDHVSTNSSSDTDSNLQQMIVSSSLHTAVQQRKLSHQVSMPSSTSSCRRKLSQLAHKLEHLESLLQQPNLKATISEKEMYRRQDMLLGIRFRTKKMAYTMGSFKSHSRKNLSTQSAAGAASTAAIPTVVNLKQTSMQGDLNSSANDQGSSDDAAGAKVHLVAGSLVPSSEKDLDSNQLPIGGDELMSLNHIAIKVTDEPEEELHAPLLVNLVQDTGFKNISVQDKKRVIVATKSNWCCILMWIFFLVFVTTVLATIKLFVLRSQSKHP</sequence>
<feature type="region of interest" description="Disordered" evidence="1">
    <location>
        <begin position="31"/>
        <end position="59"/>
    </location>
</feature>
<protein>
    <recommendedName>
        <fullName evidence="5">PH domain-containing protein</fullName>
    </recommendedName>
</protein>
<keyword evidence="2" id="KW-1133">Transmembrane helix</keyword>
<evidence type="ECO:0008006" key="5">
    <source>
        <dbReference type="Google" id="ProtNLM"/>
    </source>
</evidence>
<dbReference type="EMBL" id="OZ020096">
    <property type="protein sequence ID" value="CAK9255105.1"/>
    <property type="molecule type" value="Genomic_DNA"/>
</dbReference>
<keyword evidence="4" id="KW-1185">Reference proteome</keyword>
<proteinExistence type="predicted"/>
<feature type="transmembrane region" description="Helical" evidence="2">
    <location>
        <begin position="285"/>
        <end position="306"/>
    </location>
</feature>
<keyword evidence="2" id="KW-0472">Membrane</keyword>
<dbReference type="Proteomes" id="UP001497444">
    <property type="component" value="Chromosome 1"/>
</dbReference>